<dbReference type="Gene3D" id="1.10.340.30">
    <property type="entry name" value="Hypothetical protein, domain 2"/>
    <property type="match status" value="1"/>
</dbReference>
<feature type="binding site" evidence="1">
    <location>
        <position position="4"/>
    </location>
    <ligand>
        <name>Zn(2+)</name>
        <dbReference type="ChEBI" id="CHEBI:29105"/>
    </ligand>
</feature>
<dbReference type="RefSeq" id="WP_274958865.1">
    <property type="nucleotide sequence ID" value="NZ_DYWQ01000064.1"/>
</dbReference>
<dbReference type="AlphaFoldDB" id="A0A921GH34"/>
<keyword evidence="1" id="KW-0862">Zinc</keyword>
<accession>A0A921GH34</accession>
<sequence length="206" mass="23668">MSYCDWGTTAELCLRYHDEEWGVPLHDDRGQFEFLSLEVMQCGLNWTMMLHKREVLRACFAGFDYDAVAAFGPEDVERILGAPGMIRSRRKVEAIINNARCFQQVREEFGSFDAYLWGFSDGKTILYNKHADGWIPVSNGLSARVAADLKRRGFKYLGPTTVYSHLQACGIINDHARECPRYAAVNAMGPTVERRRYLEKDVRHYE</sequence>
<proteinExistence type="predicted"/>
<reference evidence="2" key="2">
    <citation type="submission" date="2021-09" db="EMBL/GenBank/DDBJ databases">
        <authorList>
            <person name="Gilroy R."/>
        </authorList>
    </citation>
    <scope>NUCLEOTIDE SEQUENCE</scope>
    <source>
        <strain evidence="2">CHK124-7917</strain>
    </source>
</reference>
<evidence type="ECO:0000313" key="3">
    <source>
        <dbReference type="Proteomes" id="UP000697330"/>
    </source>
</evidence>
<dbReference type="PANTHER" id="PTHR30037">
    <property type="entry name" value="DNA-3-METHYLADENINE GLYCOSYLASE 1"/>
    <property type="match status" value="1"/>
</dbReference>
<protein>
    <submittedName>
        <fullName evidence="2">DNA-3-methyladenine glycosylase I</fullName>
    </submittedName>
</protein>
<organism evidence="2 3">
    <name type="scientific">Thermophilibacter provencensis</name>
    <dbReference type="NCBI Taxonomy" id="1852386"/>
    <lineage>
        <taxon>Bacteria</taxon>
        <taxon>Bacillati</taxon>
        <taxon>Actinomycetota</taxon>
        <taxon>Coriobacteriia</taxon>
        <taxon>Coriobacteriales</taxon>
        <taxon>Atopobiaceae</taxon>
        <taxon>Thermophilibacter</taxon>
    </lineage>
</organism>
<dbReference type="GO" id="GO:0006284">
    <property type="term" value="P:base-excision repair"/>
    <property type="evidence" value="ECO:0007669"/>
    <property type="project" value="InterPro"/>
</dbReference>
<dbReference type="PANTHER" id="PTHR30037:SF4">
    <property type="entry name" value="DNA-3-METHYLADENINE GLYCOSYLASE I"/>
    <property type="match status" value="1"/>
</dbReference>
<dbReference type="GO" id="GO:0008725">
    <property type="term" value="F:DNA-3-methyladenine glycosylase activity"/>
    <property type="evidence" value="ECO:0007669"/>
    <property type="project" value="InterPro"/>
</dbReference>
<dbReference type="InterPro" id="IPR011257">
    <property type="entry name" value="DNA_glycosylase"/>
</dbReference>
<feature type="binding site" evidence="1">
    <location>
        <position position="175"/>
    </location>
    <ligand>
        <name>Zn(2+)</name>
        <dbReference type="ChEBI" id="CHEBI:29105"/>
    </ligand>
</feature>
<dbReference type="InterPro" id="IPR052891">
    <property type="entry name" value="DNA-3mA_glycosylase"/>
</dbReference>
<name>A0A921GH34_9ACTN</name>
<dbReference type="Pfam" id="PF03352">
    <property type="entry name" value="Adenine_glyco"/>
    <property type="match status" value="1"/>
</dbReference>
<reference evidence="2" key="1">
    <citation type="journal article" date="2021" name="PeerJ">
        <title>Extensive microbial diversity within the chicken gut microbiome revealed by metagenomics and culture.</title>
        <authorList>
            <person name="Gilroy R."/>
            <person name="Ravi A."/>
            <person name="Getino M."/>
            <person name="Pursley I."/>
            <person name="Horton D.L."/>
            <person name="Alikhan N.F."/>
            <person name="Baker D."/>
            <person name="Gharbi K."/>
            <person name="Hall N."/>
            <person name="Watson M."/>
            <person name="Adriaenssens E.M."/>
            <person name="Foster-Nyarko E."/>
            <person name="Jarju S."/>
            <person name="Secka A."/>
            <person name="Antonio M."/>
            <person name="Oren A."/>
            <person name="Chaudhuri R.R."/>
            <person name="La Ragione R."/>
            <person name="Hildebrand F."/>
            <person name="Pallen M.J."/>
        </authorList>
    </citation>
    <scope>NUCLEOTIDE SEQUENCE</scope>
    <source>
        <strain evidence="2">CHK124-7917</strain>
    </source>
</reference>
<keyword evidence="1" id="KW-0479">Metal-binding</keyword>
<dbReference type="EMBL" id="DYWQ01000064">
    <property type="protein sequence ID" value="HJF44953.1"/>
    <property type="molecule type" value="Genomic_DNA"/>
</dbReference>
<evidence type="ECO:0000313" key="2">
    <source>
        <dbReference type="EMBL" id="HJF44953.1"/>
    </source>
</evidence>
<feature type="binding site" evidence="1">
    <location>
        <position position="17"/>
    </location>
    <ligand>
        <name>Zn(2+)</name>
        <dbReference type="ChEBI" id="CHEBI:29105"/>
    </ligand>
</feature>
<dbReference type="InterPro" id="IPR005019">
    <property type="entry name" value="Adenine_glyco"/>
</dbReference>
<feature type="binding site" evidence="1">
    <location>
        <position position="179"/>
    </location>
    <ligand>
        <name>Zn(2+)</name>
        <dbReference type="ChEBI" id="CHEBI:29105"/>
    </ligand>
</feature>
<gene>
    <name evidence="2" type="ORF">K8U72_04125</name>
</gene>
<dbReference type="SUPFAM" id="SSF48150">
    <property type="entry name" value="DNA-glycosylase"/>
    <property type="match status" value="1"/>
</dbReference>
<dbReference type="GO" id="GO:0046872">
    <property type="term" value="F:metal ion binding"/>
    <property type="evidence" value="ECO:0007669"/>
    <property type="project" value="UniProtKB-KW"/>
</dbReference>
<evidence type="ECO:0000256" key="1">
    <source>
        <dbReference type="PIRSR" id="PIRSR605019-1"/>
    </source>
</evidence>
<comment type="caution">
    <text evidence="2">The sequence shown here is derived from an EMBL/GenBank/DDBJ whole genome shotgun (WGS) entry which is preliminary data.</text>
</comment>
<dbReference type="Proteomes" id="UP000697330">
    <property type="component" value="Unassembled WGS sequence"/>
</dbReference>